<dbReference type="EMBL" id="VSWD01000005">
    <property type="protein sequence ID" value="KAK3101455.1"/>
    <property type="molecule type" value="Genomic_DNA"/>
</dbReference>
<dbReference type="InterPro" id="IPR019787">
    <property type="entry name" value="Znf_PHD-finger"/>
</dbReference>
<dbReference type="InterPro" id="IPR011598">
    <property type="entry name" value="bHLH_dom"/>
</dbReference>
<protein>
    <recommendedName>
        <fullName evidence="8">BHLH domain-containing protein</fullName>
    </recommendedName>
</protein>
<dbReference type="Pfam" id="PF00010">
    <property type="entry name" value="HLH"/>
    <property type="match status" value="1"/>
</dbReference>
<feature type="compositionally biased region" description="Basic and acidic residues" evidence="7">
    <location>
        <begin position="1207"/>
        <end position="1223"/>
    </location>
</feature>
<keyword evidence="2" id="KW-0479">Metal-binding</keyword>
<feature type="region of interest" description="Disordered" evidence="7">
    <location>
        <begin position="1207"/>
        <end position="1443"/>
    </location>
</feature>
<proteinExistence type="predicted"/>
<feature type="compositionally biased region" description="Basic residues" evidence="7">
    <location>
        <begin position="860"/>
        <end position="875"/>
    </location>
</feature>
<evidence type="ECO:0000256" key="1">
    <source>
        <dbReference type="ARBA" id="ARBA00004123"/>
    </source>
</evidence>
<feature type="region of interest" description="Disordered" evidence="7">
    <location>
        <begin position="1"/>
        <end position="47"/>
    </location>
</feature>
<feature type="region of interest" description="Disordered" evidence="7">
    <location>
        <begin position="248"/>
        <end position="282"/>
    </location>
</feature>
<dbReference type="InterPro" id="IPR013083">
    <property type="entry name" value="Znf_RING/FYVE/PHD"/>
</dbReference>
<feature type="compositionally biased region" description="Acidic residues" evidence="7">
    <location>
        <begin position="1224"/>
        <end position="1237"/>
    </location>
</feature>
<keyword evidence="5" id="KW-0539">Nucleus</keyword>
<dbReference type="InterPro" id="IPR036638">
    <property type="entry name" value="HLH_DNA-bd_sf"/>
</dbReference>
<feature type="compositionally biased region" description="Polar residues" evidence="7">
    <location>
        <begin position="18"/>
        <end position="47"/>
    </location>
</feature>
<feature type="compositionally biased region" description="Polar residues" evidence="7">
    <location>
        <begin position="1425"/>
        <end position="1437"/>
    </location>
</feature>
<comment type="caution">
    <text evidence="9">The sequence shown here is derived from an EMBL/GenBank/DDBJ whole genome shotgun (WGS) entry which is preliminary data.</text>
</comment>
<accession>A0AA88YAP5</accession>
<dbReference type="Proteomes" id="UP001186944">
    <property type="component" value="Unassembled WGS sequence"/>
</dbReference>
<dbReference type="GO" id="GO:0048188">
    <property type="term" value="C:Set1C/COMPASS complex"/>
    <property type="evidence" value="ECO:0007669"/>
    <property type="project" value="InterPro"/>
</dbReference>
<dbReference type="PROSITE" id="PS50888">
    <property type="entry name" value="BHLH"/>
    <property type="match status" value="1"/>
</dbReference>
<feature type="compositionally biased region" description="Polar residues" evidence="7">
    <location>
        <begin position="260"/>
        <end position="282"/>
    </location>
</feature>
<dbReference type="InterPro" id="IPR011011">
    <property type="entry name" value="Znf_FYVE_PHD"/>
</dbReference>
<evidence type="ECO:0000256" key="4">
    <source>
        <dbReference type="ARBA" id="ARBA00022833"/>
    </source>
</evidence>
<feature type="region of interest" description="Disordered" evidence="7">
    <location>
        <begin position="823"/>
        <end position="883"/>
    </location>
</feature>
<keyword evidence="4" id="KW-0862">Zinc</keyword>
<reference evidence="9" key="1">
    <citation type="submission" date="2019-08" db="EMBL/GenBank/DDBJ databases">
        <title>The improved chromosome-level genome for the pearl oyster Pinctada fucata martensii using PacBio sequencing and Hi-C.</title>
        <authorList>
            <person name="Zheng Z."/>
        </authorList>
    </citation>
    <scope>NUCLEOTIDE SEQUENCE</scope>
    <source>
        <strain evidence="9">ZZ-2019</strain>
        <tissue evidence="9">Adductor muscle</tissue>
    </source>
</reference>
<organism evidence="9 10">
    <name type="scientific">Pinctada imbricata</name>
    <name type="common">Atlantic pearl-oyster</name>
    <name type="synonym">Pinctada martensii</name>
    <dbReference type="NCBI Taxonomy" id="66713"/>
    <lineage>
        <taxon>Eukaryota</taxon>
        <taxon>Metazoa</taxon>
        <taxon>Spiralia</taxon>
        <taxon>Lophotrochozoa</taxon>
        <taxon>Mollusca</taxon>
        <taxon>Bivalvia</taxon>
        <taxon>Autobranchia</taxon>
        <taxon>Pteriomorphia</taxon>
        <taxon>Pterioida</taxon>
        <taxon>Pterioidea</taxon>
        <taxon>Pteriidae</taxon>
        <taxon>Pinctada</taxon>
    </lineage>
</organism>
<evidence type="ECO:0000256" key="5">
    <source>
        <dbReference type="ARBA" id="ARBA00023242"/>
    </source>
</evidence>
<feature type="compositionally biased region" description="Basic and acidic residues" evidence="7">
    <location>
        <begin position="1241"/>
        <end position="1291"/>
    </location>
</feature>
<evidence type="ECO:0000256" key="2">
    <source>
        <dbReference type="ARBA" id="ARBA00022723"/>
    </source>
</evidence>
<dbReference type="Gene3D" id="4.10.280.10">
    <property type="entry name" value="Helix-loop-helix DNA-binding domain"/>
    <property type="match status" value="1"/>
</dbReference>
<dbReference type="SUPFAM" id="SSF47459">
    <property type="entry name" value="HLH, helix-loop-helix DNA-binding domain"/>
    <property type="match status" value="1"/>
</dbReference>
<feature type="coiled-coil region" evidence="6">
    <location>
        <begin position="928"/>
        <end position="962"/>
    </location>
</feature>
<dbReference type="PANTHER" id="PTHR46174">
    <property type="entry name" value="CXXC-TYPE ZINC FINGER PROTEIN 1"/>
    <property type="match status" value="1"/>
</dbReference>
<dbReference type="SUPFAM" id="SSF57903">
    <property type="entry name" value="FYVE/PHD zinc finger"/>
    <property type="match status" value="1"/>
</dbReference>
<dbReference type="GO" id="GO:0008270">
    <property type="term" value="F:zinc ion binding"/>
    <property type="evidence" value="ECO:0007669"/>
    <property type="project" value="UniProtKB-KW"/>
</dbReference>
<feature type="compositionally biased region" description="Basic and acidic residues" evidence="7">
    <location>
        <begin position="1412"/>
        <end position="1424"/>
    </location>
</feature>
<feature type="compositionally biased region" description="Polar residues" evidence="7">
    <location>
        <begin position="1399"/>
        <end position="1411"/>
    </location>
</feature>
<evidence type="ECO:0000256" key="6">
    <source>
        <dbReference type="SAM" id="Coils"/>
    </source>
</evidence>
<comment type="subcellular location">
    <subcellularLocation>
        <location evidence="1">Nucleus</location>
    </subcellularLocation>
</comment>
<evidence type="ECO:0000256" key="3">
    <source>
        <dbReference type="ARBA" id="ARBA00022771"/>
    </source>
</evidence>
<dbReference type="InterPro" id="IPR037869">
    <property type="entry name" value="Spp1/CFP1"/>
</dbReference>
<evidence type="ECO:0000313" key="9">
    <source>
        <dbReference type="EMBL" id="KAK3101455.1"/>
    </source>
</evidence>
<dbReference type="GO" id="GO:0045893">
    <property type="term" value="P:positive regulation of DNA-templated transcription"/>
    <property type="evidence" value="ECO:0007669"/>
    <property type="project" value="TreeGrafter"/>
</dbReference>
<feature type="compositionally biased region" description="Basic and acidic residues" evidence="7">
    <location>
        <begin position="1379"/>
        <end position="1397"/>
    </location>
</feature>
<evidence type="ECO:0000256" key="7">
    <source>
        <dbReference type="SAM" id="MobiDB-lite"/>
    </source>
</evidence>
<evidence type="ECO:0000259" key="8">
    <source>
        <dbReference type="PROSITE" id="PS50888"/>
    </source>
</evidence>
<keyword evidence="6" id="KW-0175">Coiled coil</keyword>
<feature type="region of interest" description="Disordered" evidence="7">
    <location>
        <begin position="1461"/>
        <end position="1486"/>
    </location>
</feature>
<evidence type="ECO:0000313" key="10">
    <source>
        <dbReference type="Proteomes" id="UP001186944"/>
    </source>
</evidence>
<feature type="compositionally biased region" description="Basic and acidic residues" evidence="7">
    <location>
        <begin position="1360"/>
        <end position="1372"/>
    </location>
</feature>
<dbReference type="GO" id="GO:0046983">
    <property type="term" value="F:protein dimerization activity"/>
    <property type="evidence" value="ECO:0007669"/>
    <property type="project" value="InterPro"/>
</dbReference>
<dbReference type="PANTHER" id="PTHR46174:SF1">
    <property type="entry name" value="CXXC-TYPE ZINC FINGER PROTEIN 1"/>
    <property type="match status" value="1"/>
</dbReference>
<gene>
    <name evidence="9" type="ORF">FSP39_003704</name>
</gene>
<name>A0AA88YAP5_PINIB</name>
<dbReference type="Gene3D" id="3.30.40.10">
    <property type="entry name" value="Zinc/RING finger domain, C3HC4 (zinc finger)"/>
    <property type="match status" value="1"/>
</dbReference>
<keyword evidence="3" id="KW-0863">Zinc-finger</keyword>
<feature type="compositionally biased region" description="Acidic residues" evidence="7">
    <location>
        <begin position="1328"/>
        <end position="1341"/>
    </location>
</feature>
<keyword evidence="10" id="KW-1185">Reference proteome</keyword>
<dbReference type="Pfam" id="PF00628">
    <property type="entry name" value="PHD"/>
    <property type="match status" value="1"/>
</dbReference>
<feature type="domain" description="BHLH" evidence="8">
    <location>
        <begin position="886"/>
        <end position="938"/>
    </location>
</feature>
<sequence>MAATVSYPSNDAPERLSESTMPNTVGYPSNDATERLSASTTPHTVSCPSNNVTERLSTITAPHTVNYPSNDATERLSASTTPHTVNYLSNDATERLSANSTSHTVSYPSNNMTGRLSANSMSHSVSCPSNNVTERLSSITRPHTVSYPSNNVTERLSSNTTPHTVSYPSNDVTEILAANTLPHTVSYPSNDVTERLSASGTSSHRVLKCESEEIYDSVAGDIEELAITNNNLSENVARNIRKRDRVSQSIDLTEEDPRSPSDTLQDSGYNSSMLGDDSQNQVTAPQFQVSEKELEMDIMQDLLGRMGHDQTEEMWNPYGIHVHVPYRDIGQYSYVETSSMPIPSGNIYVTEFTNLQSLSSHKSRQSGCDNCDEWYHGTCIGITRKEAETIDKFFCDACLVKNPRMRIIYKSGVKAKFCQSKEFLSNEEMRRLIQKDKDSSSTINKEDQKAVVKGDTEEKFVVDIENVEDDSNDATSSWNSVSGSAVGKDHTVSIKTQQSNSVMQQQGNLENKEVINLDSDDDSSSKANAIVLPHLEKLYTNVKEKKSLPKQKGTKVTFEKLEPKNGVSSSNIHLSLLKENTKSEKKIRAKKQASSSKEIHPFLLFHTYCRLQDDYTVVCKNSRGEYMISSKKIGSLSSPNMVTLLKFYEQRKKRLALKKAEKAAAEGNTVLAESPKQDLVTDEQNQNVTNLTLSNSERNNSVPHGSPCVNEGTVQEISQCNVPCSASDTQSDLPCLYPYWQEAPSEGMSNVTSAANSEFLASSLSHCEELVYEEAVITSSYGELQIQEECPLIYLTSPDKITEVEMEGFHTESFNTSDTDIRSEVQEHDTNINSPSPHLVRTSHDTGRPSSDVNSPSPSKCKRKKPIMTHSPKKRLSADDSDTDPVCRANHNLIEMKRRLELKDLFNFLKQELPRIARTENASRALILKEANSAIESLKLMSVNLQEEVSQQVCQYERLRRRLGEITGGENSAFMENTSNFFIDVEKIQKDIDIDIPENSDLEDNDINVEVNNDDVLELRNISGKIAGTTHDPGIVKRKKKRKIKNQAVEMSLEILKECLPNQADKDSLSMRKILKEAKLVIKDLEQQSVRLQREMFKVTCHNAVLKNEAKSKRSAVREKKTDEDSEVDREFSGWKRYFGKLKLEDRLSEFGEDSLEKYVINSTSEEKMTLRDNAFESNKEQKIEHEEVKDIQSTCASEVLDDHVPEVSDEHVPEVSDEHVPEVSDEYMPEVSDEYVPEVSNEHVSEVSDEHVPEVLDEHMSEVLDKHEDSRDRQSDCVSEVSDKHDKKTEEVEDAVLTDSKDDKDTSVSVSPLVSDGEDKSLLTFGDDTEMELDSDEGSNVEENHESNSSLSTNNVQEKISDRTNVEKDLEVISAQEMAKDNHSVTSPDRREDRHSITSKSNLDAETDNSSSKRDFEAAKVSETDSATAVSPSCSCPSEDVKPLNKMQLGLQRLRNLFKNTNISVKKRPAEESDSNTTVKRKKSR</sequence>